<dbReference type="EMBL" id="VOXD01000018">
    <property type="protein sequence ID" value="TXF88954.1"/>
    <property type="molecule type" value="Genomic_DNA"/>
</dbReference>
<reference evidence="2 3" key="1">
    <citation type="submission" date="2019-08" db="EMBL/GenBank/DDBJ databases">
        <title>Lewinella sp. strain SSH13 Genome sequencing and assembly.</title>
        <authorList>
            <person name="Kim I."/>
        </authorList>
    </citation>
    <scope>NUCLEOTIDE SEQUENCE [LARGE SCALE GENOMIC DNA]</scope>
    <source>
        <strain evidence="2 3">SSH13</strain>
    </source>
</reference>
<dbReference type="InterPro" id="IPR025161">
    <property type="entry name" value="IS402-like_dom"/>
</dbReference>
<dbReference type="RefSeq" id="WP_147931160.1">
    <property type="nucleotide sequence ID" value="NZ_VOXD01000018.1"/>
</dbReference>
<proteinExistence type="predicted"/>
<dbReference type="OrthoDB" id="1270539at2"/>
<keyword evidence="3" id="KW-1185">Reference proteome</keyword>
<evidence type="ECO:0000313" key="2">
    <source>
        <dbReference type="EMBL" id="TXF88954.1"/>
    </source>
</evidence>
<accession>A0A5C7FN91</accession>
<evidence type="ECO:0000313" key="3">
    <source>
        <dbReference type="Proteomes" id="UP000321907"/>
    </source>
</evidence>
<sequence length="58" mass="7265">MQRRYTPLTNNQWKVIKQFLNWKRKRKLNLRVVFNAILYVTRTGVQWRNLSQTRFPAW</sequence>
<feature type="domain" description="Insertion element IS402-like" evidence="1">
    <location>
        <begin position="8"/>
        <end position="58"/>
    </location>
</feature>
<dbReference type="Proteomes" id="UP000321907">
    <property type="component" value="Unassembled WGS sequence"/>
</dbReference>
<name>A0A5C7FN91_9BACT</name>
<evidence type="ECO:0000259" key="1">
    <source>
        <dbReference type="Pfam" id="PF13340"/>
    </source>
</evidence>
<organism evidence="2 3">
    <name type="scientific">Neolewinella aurantiaca</name>
    <dbReference type="NCBI Taxonomy" id="2602767"/>
    <lineage>
        <taxon>Bacteria</taxon>
        <taxon>Pseudomonadati</taxon>
        <taxon>Bacteroidota</taxon>
        <taxon>Saprospiria</taxon>
        <taxon>Saprospirales</taxon>
        <taxon>Lewinellaceae</taxon>
        <taxon>Neolewinella</taxon>
    </lineage>
</organism>
<comment type="caution">
    <text evidence="2">The sequence shown here is derived from an EMBL/GenBank/DDBJ whole genome shotgun (WGS) entry which is preliminary data.</text>
</comment>
<dbReference type="AlphaFoldDB" id="A0A5C7FN91"/>
<feature type="non-terminal residue" evidence="2">
    <location>
        <position position="58"/>
    </location>
</feature>
<gene>
    <name evidence="2" type="ORF">FUA23_12935</name>
</gene>
<dbReference type="Pfam" id="PF13340">
    <property type="entry name" value="DUF4096"/>
    <property type="match status" value="1"/>
</dbReference>
<protein>
    <submittedName>
        <fullName evidence="2">Transposase</fullName>
    </submittedName>
</protein>